<dbReference type="Gene3D" id="3.20.20.80">
    <property type="entry name" value="Glycosidases"/>
    <property type="match status" value="1"/>
</dbReference>
<keyword evidence="6" id="KW-1185">Reference proteome</keyword>
<dbReference type="GO" id="GO:0004553">
    <property type="term" value="F:hydrolase activity, hydrolyzing O-glycosyl compounds"/>
    <property type="evidence" value="ECO:0007669"/>
    <property type="project" value="InterPro"/>
</dbReference>
<dbReference type="SUPFAM" id="SSF51445">
    <property type="entry name" value="(Trans)glycosidases"/>
    <property type="match status" value="1"/>
</dbReference>
<reference evidence="7" key="1">
    <citation type="submission" date="2022-11" db="UniProtKB">
        <authorList>
            <consortium name="WormBaseParasite"/>
        </authorList>
    </citation>
    <scope>IDENTIFICATION</scope>
</reference>
<dbReference type="WBParaSite" id="ACRNAN_scaffold5645.g15068.t1">
    <property type="protein sequence ID" value="ACRNAN_scaffold5645.g15068.t1"/>
    <property type="gene ID" value="ACRNAN_scaffold5645.g15068"/>
</dbReference>
<dbReference type="Pfam" id="PF00150">
    <property type="entry name" value="Cellulase"/>
    <property type="match status" value="1"/>
</dbReference>
<evidence type="ECO:0000256" key="1">
    <source>
        <dbReference type="ARBA" id="ARBA00005641"/>
    </source>
</evidence>
<evidence type="ECO:0000259" key="5">
    <source>
        <dbReference type="Pfam" id="PF00150"/>
    </source>
</evidence>
<organism evidence="6 7">
    <name type="scientific">Acrobeloides nanus</name>
    <dbReference type="NCBI Taxonomy" id="290746"/>
    <lineage>
        <taxon>Eukaryota</taxon>
        <taxon>Metazoa</taxon>
        <taxon>Ecdysozoa</taxon>
        <taxon>Nematoda</taxon>
        <taxon>Chromadorea</taxon>
        <taxon>Rhabditida</taxon>
        <taxon>Tylenchina</taxon>
        <taxon>Cephalobomorpha</taxon>
        <taxon>Cephaloboidea</taxon>
        <taxon>Cephalobidae</taxon>
        <taxon>Acrobeloides</taxon>
    </lineage>
</organism>
<proteinExistence type="inferred from homology"/>
<evidence type="ECO:0000256" key="4">
    <source>
        <dbReference type="RuleBase" id="RU361153"/>
    </source>
</evidence>
<comment type="similarity">
    <text evidence="1 4">Belongs to the glycosyl hydrolase 5 (cellulase A) family.</text>
</comment>
<protein>
    <submittedName>
        <fullName evidence="7">Glycoside hydrolase family 5 domain-containing protein</fullName>
    </submittedName>
</protein>
<feature type="domain" description="Glycoside hydrolase family 5" evidence="5">
    <location>
        <begin position="13"/>
        <end position="112"/>
    </location>
</feature>
<dbReference type="GO" id="GO:0000272">
    <property type="term" value="P:polysaccharide catabolic process"/>
    <property type="evidence" value="ECO:0007669"/>
    <property type="project" value="InterPro"/>
</dbReference>
<accession>A0A914E5P9</accession>
<keyword evidence="2 4" id="KW-0378">Hydrolase</keyword>
<sequence>MIHYIKEVYSGRLIIDIPSWSQETKIAVDAVKGIHGSKINDTNIVLSTHIYPGAWNQGTNRWLSTADLDEMASAGLPCIVEEFGQDNSGGGAKVSALVNYASTKGWTVLAWA</sequence>
<keyword evidence="3 4" id="KW-0326">Glycosidase</keyword>
<dbReference type="InterPro" id="IPR001547">
    <property type="entry name" value="Glyco_hydro_5"/>
</dbReference>
<name>A0A914E5P9_9BILA</name>
<evidence type="ECO:0000256" key="2">
    <source>
        <dbReference type="ARBA" id="ARBA00022801"/>
    </source>
</evidence>
<evidence type="ECO:0000313" key="7">
    <source>
        <dbReference type="WBParaSite" id="ACRNAN_scaffold5645.g15068.t1"/>
    </source>
</evidence>
<dbReference type="Proteomes" id="UP000887540">
    <property type="component" value="Unplaced"/>
</dbReference>
<evidence type="ECO:0000256" key="3">
    <source>
        <dbReference type="ARBA" id="ARBA00023295"/>
    </source>
</evidence>
<evidence type="ECO:0000313" key="6">
    <source>
        <dbReference type="Proteomes" id="UP000887540"/>
    </source>
</evidence>
<dbReference type="AlphaFoldDB" id="A0A914E5P9"/>
<dbReference type="InterPro" id="IPR017853">
    <property type="entry name" value="GH"/>
</dbReference>